<feature type="compositionally biased region" description="Basic and acidic residues" evidence="6">
    <location>
        <begin position="239"/>
        <end position="254"/>
    </location>
</feature>
<proteinExistence type="predicted"/>
<evidence type="ECO:0000256" key="5">
    <source>
        <dbReference type="ARBA" id="ARBA00023136"/>
    </source>
</evidence>
<reference evidence="10" key="1">
    <citation type="submission" date="2018-09" db="EMBL/GenBank/DDBJ databases">
        <authorList>
            <person name="Zhu H."/>
        </authorList>
    </citation>
    <scope>NUCLEOTIDE SEQUENCE [LARGE SCALE GENOMIC DNA]</scope>
    <source>
        <strain evidence="10">K2R23-3</strain>
    </source>
</reference>
<evidence type="ECO:0000256" key="3">
    <source>
        <dbReference type="ARBA" id="ARBA00022692"/>
    </source>
</evidence>
<keyword evidence="2" id="KW-1003">Cell membrane</keyword>
<dbReference type="RefSeq" id="WP_119882797.1">
    <property type="nucleotide sequence ID" value="NZ_CP032418.1"/>
</dbReference>
<dbReference type="GO" id="GO:0005886">
    <property type="term" value="C:plasma membrane"/>
    <property type="evidence" value="ECO:0007669"/>
    <property type="project" value="UniProtKB-SubCell"/>
</dbReference>
<dbReference type="Pfam" id="PF23750">
    <property type="entry name" value="RsgI_M"/>
    <property type="match status" value="1"/>
</dbReference>
<evidence type="ECO:0000256" key="4">
    <source>
        <dbReference type="ARBA" id="ARBA00022989"/>
    </source>
</evidence>
<evidence type="ECO:0000256" key="6">
    <source>
        <dbReference type="SAM" id="MobiDB-lite"/>
    </source>
</evidence>
<name>A0A385YR50_9BACL</name>
<keyword evidence="5 7" id="KW-0472">Membrane</keyword>
<evidence type="ECO:0000313" key="9">
    <source>
        <dbReference type="EMBL" id="AYC29056.1"/>
    </source>
</evidence>
<dbReference type="OrthoDB" id="9800626at2"/>
<dbReference type="EMBL" id="CP032418">
    <property type="protein sequence ID" value="AYC29056.1"/>
    <property type="molecule type" value="Genomic_DNA"/>
</dbReference>
<comment type="subcellular location">
    <subcellularLocation>
        <location evidence="1">Cell membrane</location>
        <topology evidence="1">Single-pass membrane protein</topology>
    </subcellularLocation>
</comment>
<feature type="compositionally biased region" description="Low complexity" evidence="6">
    <location>
        <begin position="308"/>
        <end position="320"/>
    </location>
</feature>
<protein>
    <recommendedName>
        <fullName evidence="8">RsgI N-terminal anti-sigma domain-containing protein</fullName>
    </recommendedName>
</protein>
<keyword evidence="10" id="KW-1185">Reference proteome</keyword>
<accession>A0A385YR50</accession>
<dbReference type="Proteomes" id="UP000265725">
    <property type="component" value="Chromosome"/>
</dbReference>
<feature type="domain" description="RsgI N-terminal anti-sigma" evidence="8">
    <location>
        <begin position="4"/>
        <end position="52"/>
    </location>
</feature>
<feature type="transmembrane region" description="Helical" evidence="7">
    <location>
        <begin position="61"/>
        <end position="81"/>
    </location>
</feature>
<feature type="compositionally biased region" description="Basic and acidic residues" evidence="6">
    <location>
        <begin position="263"/>
        <end position="289"/>
    </location>
</feature>
<feature type="compositionally biased region" description="Basic and acidic residues" evidence="6">
    <location>
        <begin position="322"/>
        <end position="361"/>
    </location>
</feature>
<dbReference type="InterPro" id="IPR055431">
    <property type="entry name" value="RsgI_M"/>
</dbReference>
<evidence type="ECO:0000256" key="2">
    <source>
        <dbReference type="ARBA" id="ARBA00022475"/>
    </source>
</evidence>
<organism evidence="9 10">
    <name type="scientific">Paenisporosarcina cavernae</name>
    <dbReference type="NCBI Taxonomy" id="2320858"/>
    <lineage>
        <taxon>Bacteria</taxon>
        <taxon>Bacillati</taxon>
        <taxon>Bacillota</taxon>
        <taxon>Bacilli</taxon>
        <taxon>Bacillales</taxon>
        <taxon>Caryophanaceae</taxon>
        <taxon>Paenisporosarcina</taxon>
    </lineage>
</organism>
<evidence type="ECO:0000256" key="1">
    <source>
        <dbReference type="ARBA" id="ARBA00004162"/>
    </source>
</evidence>
<feature type="region of interest" description="Disordered" evidence="6">
    <location>
        <begin position="197"/>
        <end position="361"/>
    </location>
</feature>
<evidence type="ECO:0000259" key="8">
    <source>
        <dbReference type="PROSITE" id="PS51849"/>
    </source>
</evidence>
<evidence type="ECO:0000256" key="7">
    <source>
        <dbReference type="SAM" id="Phobius"/>
    </source>
</evidence>
<keyword evidence="3 7" id="KW-0812">Transmembrane</keyword>
<dbReference type="InterPro" id="IPR024449">
    <property type="entry name" value="Anti-sigma_RsgI_N"/>
</dbReference>
<keyword evidence="4 7" id="KW-1133">Transmembrane helix</keyword>
<gene>
    <name evidence="9" type="ORF">D3873_03885</name>
</gene>
<dbReference type="KEGG" id="paek:D3873_03885"/>
<evidence type="ECO:0000313" key="10">
    <source>
        <dbReference type="Proteomes" id="UP000265725"/>
    </source>
</evidence>
<dbReference type="PROSITE" id="PS51849">
    <property type="entry name" value="RSGI_N"/>
    <property type="match status" value="1"/>
</dbReference>
<sequence>MTKGRGIILEVHDEYSVFLTSDGGFIKGVPSMDDPIVGVECSFTEFIPVTSMLNRTVKWKMVYPVLAAAATLLLVFGMLFGNESTASAYIQVDADSSFEIGVNDQGEVVHFSALDDNGEAFIRQLKSWKGEQLSSVLSDIMKNYSKETQTNPITVTTIFHNEADSLRATIDEAIEETKTELPSIAKQVEKEEASFKEYEAAKERGVSVQSYISEDQSRDDQKAKENRNDVKQKPVNGTKENKGSEKAKDPKKGPNDNSSKSNGKSDKPSTSKKDQTTEKELNGKNNENHGKKHNNGSQVKKEASKKQSPSNNPSSNRNNNTFDHHKENGGEKNRNRENHKQNRWNENKDNGKQDKGKGHNH</sequence>
<feature type="compositionally biased region" description="Basic and acidic residues" evidence="6">
    <location>
        <begin position="215"/>
        <end position="232"/>
    </location>
</feature>
<dbReference type="Pfam" id="PF12791">
    <property type="entry name" value="RsgI_N"/>
    <property type="match status" value="1"/>
</dbReference>
<dbReference type="AlphaFoldDB" id="A0A385YR50"/>